<dbReference type="AlphaFoldDB" id="A0AA94L1R3"/>
<sequence>MLPALGACMRYDGMMPREGVRGCPMSDHSEEKTYRIGEVAEMLNLKTHVLRFWETEFPQLAPLRTGKGQRLYTEDHIGLLRRIQQLLHEQGMTIEGARRVLHGSAVLDESLPERVAAVPDPDFMRMLRRELTAVRRLLSGQ</sequence>
<dbReference type="PROSITE" id="PS50937">
    <property type="entry name" value="HTH_MERR_2"/>
    <property type="match status" value="1"/>
</dbReference>
<proteinExistence type="predicted"/>
<dbReference type="InterPro" id="IPR047057">
    <property type="entry name" value="MerR_fam"/>
</dbReference>
<dbReference type="PANTHER" id="PTHR30204:SF15">
    <property type="entry name" value="BLL5018 PROTEIN"/>
    <property type="match status" value="1"/>
</dbReference>
<dbReference type="Gene3D" id="1.10.1660.10">
    <property type="match status" value="1"/>
</dbReference>
<keyword evidence="1 3" id="KW-0238">DNA-binding</keyword>
<dbReference type="EMBL" id="FPIW01000011">
    <property type="protein sequence ID" value="SFW34986.1"/>
    <property type="molecule type" value="Genomic_DNA"/>
</dbReference>
<dbReference type="CDD" id="cd04765">
    <property type="entry name" value="HTH_MlrA-like_sg2"/>
    <property type="match status" value="1"/>
</dbReference>
<dbReference type="Proteomes" id="UP000182680">
    <property type="component" value="Unassembled WGS sequence"/>
</dbReference>
<dbReference type="GO" id="GO:0003700">
    <property type="term" value="F:DNA-binding transcription factor activity"/>
    <property type="evidence" value="ECO:0007669"/>
    <property type="project" value="InterPro"/>
</dbReference>
<gene>
    <name evidence="3" type="ORF">SAMN02910291_00937</name>
</gene>
<dbReference type="SMART" id="SM00422">
    <property type="entry name" value="HTH_MERR"/>
    <property type="match status" value="1"/>
</dbReference>
<dbReference type="InterPro" id="IPR009061">
    <property type="entry name" value="DNA-bd_dom_put_sf"/>
</dbReference>
<protein>
    <submittedName>
        <fullName evidence="3">DNA-binding transcriptional regulator, MerR family</fullName>
    </submittedName>
</protein>
<evidence type="ECO:0000256" key="1">
    <source>
        <dbReference type="ARBA" id="ARBA00023125"/>
    </source>
</evidence>
<feature type="domain" description="HTH merR-type" evidence="2">
    <location>
        <begin position="33"/>
        <end position="103"/>
    </location>
</feature>
<comment type="caution">
    <text evidence="3">The sequence shown here is derived from an EMBL/GenBank/DDBJ whole genome shotgun (WGS) entry which is preliminary data.</text>
</comment>
<accession>A0AA94L1R3</accession>
<evidence type="ECO:0000313" key="3">
    <source>
        <dbReference type="EMBL" id="SFW34986.1"/>
    </source>
</evidence>
<dbReference type="InterPro" id="IPR000551">
    <property type="entry name" value="MerR-type_HTH_dom"/>
</dbReference>
<dbReference type="Pfam" id="PF13411">
    <property type="entry name" value="MerR_1"/>
    <property type="match status" value="1"/>
</dbReference>
<name>A0AA94L1R3_DESDE</name>
<dbReference type="PANTHER" id="PTHR30204">
    <property type="entry name" value="REDOX-CYCLING DRUG-SENSING TRANSCRIPTIONAL ACTIVATOR SOXR"/>
    <property type="match status" value="1"/>
</dbReference>
<evidence type="ECO:0000313" key="4">
    <source>
        <dbReference type="Proteomes" id="UP000182680"/>
    </source>
</evidence>
<evidence type="ECO:0000259" key="2">
    <source>
        <dbReference type="PROSITE" id="PS50937"/>
    </source>
</evidence>
<organism evidence="3 4">
    <name type="scientific">Desulfovibrio desulfuricans</name>
    <dbReference type="NCBI Taxonomy" id="876"/>
    <lineage>
        <taxon>Bacteria</taxon>
        <taxon>Pseudomonadati</taxon>
        <taxon>Thermodesulfobacteriota</taxon>
        <taxon>Desulfovibrionia</taxon>
        <taxon>Desulfovibrionales</taxon>
        <taxon>Desulfovibrionaceae</taxon>
        <taxon>Desulfovibrio</taxon>
    </lineage>
</organism>
<reference evidence="4" key="1">
    <citation type="submission" date="2016-11" db="EMBL/GenBank/DDBJ databases">
        <authorList>
            <person name="Jaros S."/>
            <person name="Januszkiewicz K."/>
            <person name="Wedrychowicz H."/>
        </authorList>
    </citation>
    <scope>NUCLEOTIDE SEQUENCE [LARGE SCALE GENOMIC DNA]</scope>
    <source>
        <strain evidence="4">DSM 7057</strain>
    </source>
</reference>
<dbReference type="SUPFAM" id="SSF46955">
    <property type="entry name" value="Putative DNA-binding domain"/>
    <property type="match status" value="1"/>
</dbReference>
<dbReference type="GO" id="GO:0003677">
    <property type="term" value="F:DNA binding"/>
    <property type="evidence" value="ECO:0007669"/>
    <property type="project" value="UniProtKB-KW"/>
</dbReference>